<evidence type="ECO:0000313" key="1">
    <source>
        <dbReference type="EMBL" id="TQD98289.1"/>
    </source>
</evidence>
<accession>A0A540MIK6</accession>
<dbReference type="EMBL" id="VIEB01000255">
    <property type="protein sequence ID" value="TQD98289.1"/>
    <property type="molecule type" value="Genomic_DNA"/>
</dbReference>
<gene>
    <name evidence="1" type="ORF">C1H46_016110</name>
</gene>
<proteinExistence type="predicted"/>
<evidence type="ECO:0000313" key="2">
    <source>
        <dbReference type="Proteomes" id="UP000315295"/>
    </source>
</evidence>
<organism evidence="1 2">
    <name type="scientific">Malus baccata</name>
    <name type="common">Siberian crab apple</name>
    <name type="synonym">Pyrus baccata</name>
    <dbReference type="NCBI Taxonomy" id="106549"/>
    <lineage>
        <taxon>Eukaryota</taxon>
        <taxon>Viridiplantae</taxon>
        <taxon>Streptophyta</taxon>
        <taxon>Embryophyta</taxon>
        <taxon>Tracheophyta</taxon>
        <taxon>Spermatophyta</taxon>
        <taxon>Magnoliopsida</taxon>
        <taxon>eudicotyledons</taxon>
        <taxon>Gunneridae</taxon>
        <taxon>Pentapetalae</taxon>
        <taxon>rosids</taxon>
        <taxon>fabids</taxon>
        <taxon>Rosales</taxon>
        <taxon>Rosaceae</taxon>
        <taxon>Amygdaloideae</taxon>
        <taxon>Maleae</taxon>
        <taxon>Malus</taxon>
    </lineage>
</organism>
<dbReference type="Proteomes" id="UP000315295">
    <property type="component" value="Unassembled WGS sequence"/>
</dbReference>
<name>A0A540MIK6_MALBA</name>
<dbReference type="AlphaFoldDB" id="A0A540MIK6"/>
<reference evidence="1 2" key="1">
    <citation type="journal article" date="2019" name="G3 (Bethesda)">
        <title>Sequencing of a Wild Apple (Malus baccata) Genome Unravels the Differences Between Cultivated and Wild Apple Species Regarding Disease Resistance and Cold Tolerance.</title>
        <authorList>
            <person name="Chen X."/>
        </authorList>
    </citation>
    <scope>NUCLEOTIDE SEQUENCE [LARGE SCALE GENOMIC DNA]</scope>
    <source>
        <strain evidence="2">cv. Shandingzi</strain>
        <tissue evidence="1">Leaves</tissue>
    </source>
</reference>
<keyword evidence="2" id="KW-1185">Reference proteome</keyword>
<comment type="caution">
    <text evidence="1">The sequence shown here is derived from an EMBL/GenBank/DDBJ whole genome shotgun (WGS) entry which is preliminary data.</text>
</comment>
<protein>
    <submittedName>
        <fullName evidence="1">Uncharacterized protein</fullName>
    </submittedName>
</protein>
<sequence>MFVLYHIRKEYCIPEANSTWYFITYGRLDQTRIGKMFRNIGLMAKNLTSFMRARKSVSNGN</sequence>